<evidence type="ECO:0000256" key="4">
    <source>
        <dbReference type="ARBA" id="ARBA00018638"/>
    </source>
</evidence>
<accession>A0A923L110</accession>
<keyword evidence="8" id="KW-0808">Transferase</keyword>
<dbReference type="Proteomes" id="UP000659630">
    <property type="component" value="Unassembled WGS sequence"/>
</dbReference>
<comment type="catalytic activity">
    <reaction evidence="13">
        <text>Preferential cleavage: (Ac)2-L-Lys-D-Ala-|-D-Ala. Also transpeptidation of peptidyl-alanyl moieties that are N-acyl substituents of D-alanine.</text>
        <dbReference type="EC" id="3.4.16.4"/>
    </reaction>
</comment>
<keyword evidence="17" id="KW-1133">Transmembrane helix</keyword>
<evidence type="ECO:0000256" key="9">
    <source>
        <dbReference type="ARBA" id="ARBA00022801"/>
    </source>
</evidence>
<dbReference type="GO" id="GO:0005886">
    <property type="term" value="C:plasma membrane"/>
    <property type="evidence" value="ECO:0007669"/>
    <property type="project" value="UniProtKB-SubCell"/>
</dbReference>
<dbReference type="Pfam" id="PF00905">
    <property type="entry name" value="Transpeptidase"/>
    <property type="match status" value="1"/>
</dbReference>
<evidence type="ECO:0000259" key="18">
    <source>
        <dbReference type="Pfam" id="PF00905"/>
    </source>
</evidence>
<feature type="compositionally biased region" description="Basic residues" evidence="16">
    <location>
        <begin position="56"/>
        <end position="71"/>
    </location>
</feature>
<evidence type="ECO:0000256" key="15">
    <source>
        <dbReference type="ARBA" id="ARBA00049902"/>
    </source>
</evidence>
<keyword evidence="12" id="KW-0511">Multifunctional enzyme</keyword>
<comment type="caution">
    <text evidence="20">The sequence shown here is derived from an EMBL/GenBank/DDBJ whole genome shotgun (WGS) entry which is preliminary data.</text>
</comment>
<dbReference type="InterPro" id="IPR001264">
    <property type="entry name" value="Glyco_trans_51"/>
</dbReference>
<evidence type="ECO:0000256" key="3">
    <source>
        <dbReference type="ARBA" id="ARBA00012448"/>
    </source>
</evidence>
<sequence length="812" mass="88048">MGKDKGHPYQNGWEPVEPPSIFDEDYLFPGGAQEGGLYRDGTAPEEKKSARGAAKEKKRRSGKPKAARKNARGAARTLQPEKEARSPKQKRPRRRSWKARLVLALLALFVVGAGGLAAYLGVATCNDDLWLDLDQIPYKTGTVVYAREEVGDWQEYAVLPCTQNKEYVPGEQMPQALKDAFVAVEDKDFYSHSGVNLLRTGYAIANELKHAITGSYFGGEDGIKVGASTIDQQLVKNLTRDDDAGGLEGYLRKFREIWRAFRLDASYDKETILEAYLNTISFTDNTAGVQAEARKLFGTTVDQLTLAQCASLAAITRSPARYNPVTKPEAHLARRNYVLGEMLEEGFITQAEYDAAAAEPVRITGPGRDPEPDLTPTSYFTDALMEDVIADLMDARGLTRAEATRLLYDGGLRIYATVVPSLQSAMENVMEAAGVYPRPGVSVTKPLEDADGEPVLDADGNPVTGPVTVRPEAAMVSLNYEGGLCAVVGGLGEKEVSRGFNRGTQALRQVGSTMKPIGAYVLAVQNDKINWSTAFEDGPVRQVKDEATGEWKDWPRNFSGTYSDKPILVADALARSINTIAVRVGEKAGVGSIYRFTKNELGITSFVSQDRDSGPMILGSSTTGVTPEQMAGAYSIFGSGGSFTTIHSYTSVTRGSGGTLLEPEVKTRQVIDADTAYIMNRLLAGVMQGQGTGAGYAVNDGMDSVGKTGTTSDNRDHWFIGLTPYYVTASWYGYDDNLPLEVNYSAHPPTLAWRNVMRAAQRGLPEKEFPVDETVEQIEYCTVTGLLPGQGCPRAAGYYKQGKGPVGVCPGH</sequence>
<dbReference type="EC" id="3.4.16.4" evidence="3"/>
<dbReference type="SUPFAM" id="SSF56601">
    <property type="entry name" value="beta-lactamase/transpeptidase-like"/>
    <property type="match status" value="1"/>
</dbReference>
<keyword evidence="5" id="KW-0121">Carboxypeptidase</keyword>
<keyword evidence="10" id="KW-0735">Signal-anchor</keyword>
<evidence type="ECO:0000256" key="1">
    <source>
        <dbReference type="ARBA" id="ARBA00002624"/>
    </source>
</evidence>
<evidence type="ECO:0000256" key="11">
    <source>
        <dbReference type="ARBA" id="ARBA00023251"/>
    </source>
</evidence>
<evidence type="ECO:0000313" key="21">
    <source>
        <dbReference type="Proteomes" id="UP000659630"/>
    </source>
</evidence>
<evidence type="ECO:0000256" key="13">
    <source>
        <dbReference type="ARBA" id="ARBA00034000"/>
    </source>
</evidence>
<name>A0A923L110_9FIRM</name>
<dbReference type="AlphaFoldDB" id="A0A923L110"/>
<dbReference type="SUPFAM" id="SSF53955">
    <property type="entry name" value="Lysozyme-like"/>
    <property type="match status" value="1"/>
</dbReference>
<feature type="transmembrane region" description="Helical" evidence="17">
    <location>
        <begin position="101"/>
        <end position="122"/>
    </location>
</feature>
<keyword evidence="17" id="KW-0472">Membrane</keyword>
<organism evidence="20 21">
    <name type="scientific">Anaerofilum hominis</name>
    <dbReference type="NCBI Taxonomy" id="2763016"/>
    <lineage>
        <taxon>Bacteria</taxon>
        <taxon>Bacillati</taxon>
        <taxon>Bacillota</taxon>
        <taxon>Clostridia</taxon>
        <taxon>Eubacteriales</taxon>
        <taxon>Oscillospiraceae</taxon>
        <taxon>Anaerofilum</taxon>
    </lineage>
</organism>
<dbReference type="InterPro" id="IPR023346">
    <property type="entry name" value="Lysozyme-like_dom_sf"/>
</dbReference>
<comment type="subcellular location">
    <subcellularLocation>
        <location evidence="2">Cell membrane</location>
        <topology evidence="2">Single-pass type II membrane protein</topology>
    </subcellularLocation>
</comment>
<dbReference type="GO" id="GO:0009002">
    <property type="term" value="F:serine-type D-Ala-D-Ala carboxypeptidase activity"/>
    <property type="evidence" value="ECO:0007669"/>
    <property type="project" value="UniProtKB-EC"/>
</dbReference>
<dbReference type="InterPro" id="IPR001460">
    <property type="entry name" value="PCN-bd_Tpept"/>
</dbReference>
<feature type="region of interest" description="Disordered" evidence="16">
    <location>
        <begin position="1"/>
        <end position="93"/>
    </location>
</feature>
<feature type="domain" description="Glycosyl transferase family 51" evidence="19">
    <location>
        <begin position="162"/>
        <end position="342"/>
    </location>
</feature>
<dbReference type="GO" id="GO:0046677">
    <property type="term" value="P:response to antibiotic"/>
    <property type="evidence" value="ECO:0007669"/>
    <property type="project" value="UniProtKB-KW"/>
</dbReference>
<proteinExistence type="predicted"/>
<comment type="catalytic activity">
    <reaction evidence="15">
        <text>[GlcNAc-(1-&gt;4)-Mur2Ac(oyl-L-Ala-gamma-D-Glu-L-Lys-D-Ala-D-Ala)](n)-di-trans,octa-cis-undecaprenyl diphosphate + beta-D-GlcNAc-(1-&gt;4)-Mur2Ac(oyl-L-Ala-gamma-D-Glu-L-Lys-D-Ala-D-Ala)-di-trans,octa-cis-undecaprenyl diphosphate = [GlcNAc-(1-&gt;4)-Mur2Ac(oyl-L-Ala-gamma-D-Glu-L-Lys-D-Ala-D-Ala)](n+1)-di-trans,octa-cis-undecaprenyl diphosphate + di-trans,octa-cis-undecaprenyl diphosphate + H(+)</text>
        <dbReference type="Rhea" id="RHEA:23708"/>
        <dbReference type="Rhea" id="RHEA-COMP:9602"/>
        <dbReference type="Rhea" id="RHEA-COMP:9603"/>
        <dbReference type="ChEBI" id="CHEBI:15378"/>
        <dbReference type="ChEBI" id="CHEBI:58405"/>
        <dbReference type="ChEBI" id="CHEBI:60033"/>
        <dbReference type="ChEBI" id="CHEBI:78435"/>
        <dbReference type="EC" id="2.4.99.28"/>
    </reaction>
</comment>
<evidence type="ECO:0000259" key="19">
    <source>
        <dbReference type="Pfam" id="PF00912"/>
    </source>
</evidence>
<reference evidence="20" key="1">
    <citation type="submission" date="2020-08" db="EMBL/GenBank/DDBJ databases">
        <title>Genome public.</title>
        <authorList>
            <person name="Liu C."/>
            <person name="Sun Q."/>
        </authorList>
    </citation>
    <scope>NUCLEOTIDE SEQUENCE</scope>
    <source>
        <strain evidence="20">BX8</strain>
    </source>
</reference>
<evidence type="ECO:0000256" key="7">
    <source>
        <dbReference type="ARBA" id="ARBA00022676"/>
    </source>
</evidence>
<feature type="compositionally biased region" description="Basic and acidic residues" evidence="16">
    <location>
        <begin position="42"/>
        <end position="55"/>
    </location>
</feature>
<keyword evidence="9" id="KW-0378">Hydrolase</keyword>
<dbReference type="GO" id="GO:0006508">
    <property type="term" value="P:proteolysis"/>
    <property type="evidence" value="ECO:0007669"/>
    <property type="project" value="UniProtKB-KW"/>
</dbReference>
<evidence type="ECO:0000256" key="14">
    <source>
        <dbReference type="ARBA" id="ARBA00044770"/>
    </source>
</evidence>
<dbReference type="PANTHER" id="PTHR32282:SF33">
    <property type="entry name" value="PEPTIDOGLYCAN GLYCOSYLTRANSFERASE"/>
    <property type="match status" value="1"/>
</dbReference>
<dbReference type="GO" id="GO:0008955">
    <property type="term" value="F:peptidoglycan glycosyltransferase activity"/>
    <property type="evidence" value="ECO:0007669"/>
    <property type="project" value="UniProtKB-EC"/>
</dbReference>
<evidence type="ECO:0000256" key="8">
    <source>
        <dbReference type="ARBA" id="ARBA00022679"/>
    </source>
</evidence>
<dbReference type="Gene3D" id="1.10.3810.10">
    <property type="entry name" value="Biosynthetic peptidoglycan transglycosylase-like"/>
    <property type="match status" value="1"/>
</dbReference>
<evidence type="ECO:0000313" key="20">
    <source>
        <dbReference type="EMBL" id="MBC5581435.1"/>
    </source>
</evidence>
<evidence type="ECO:0000256" key="17">
    <source>
        <dbReference type="SAM" id="Phobius"/>
    </source>
</evidence>
<dbReference type="EMBL" id="JACONZ010000002">
    <property type="protein sequence ID" value="MBC5581435.1"/>
    <property type="molecule type" value="Genomic_DNA"/>
</dbReference>
<evidence type="ECO:0000256" key="16">
    <source>
        <dbReference type="SAM" id="MobiDB-lite"/>
    </source>
</evidence>
<keyword evidence="6" id="KW-0645">Protease</keyword>
<evidence type="ECO:0000256" key="2">
    <source>
        <dbReference type="ARBA" id="ARBA00004401"/>
    </source>
</evidence>
<keyword evidence="11" id="KW-0046">Antibiotic resistance</keyword>
<dbReference type="InterPro" id="IPR012338">
    <property type="entry name" value="Beta-lactam/transpept-like"/>
</dbReference>
<dbReference type="EC" id="2.4.99.28" evidence="14"/>
<dbReference type="InterPro" id="IPR036950">
    <property type="entry name" value="PBP_transglycosylase"/>
</dbReference>
<gene>
    <name evidence="20" type="ORF">H8S23_07915</name>
</gene>
<evidence type="ECO:0000256" key="12">
    <source>
        <dbReference type="ARBA" id="ARBA00023268"/>
    </source>
</evidence>
<evidence type="ECO:0000256" key="5">
    <source>
        <dbReference type="ARBA" id="ARBA00022645"/>
    </source>
</evidence>
<dbReference type="Gene3D" id="3.40.710.10">
    <property type="entry name" value="DD-peptidase/beta-lactamase superfamily"/>
    <property type="match status" value="1"/>
</dbReference>
<dbReference type="GO" id="GO:0008658">
    <property type="term" value="F:penicillin binding"/>
    <property type="evidence" value="ECO:0007669"/>
    <property type="project" value="InterPro"/>
</dbReference>
<evidence type="ECO:0000256" key="10">
    <source>
        <dbReference type="ARBA" id="ARBA00022968"/>
    </source>
</evidence>
<keyword evidence="21" id="KW-1185">Reference proteome</keyword>
<protein>
    <recommendedName>
        <fullName evidence="4">Penicillin-binding protein 1A</fullName>
        <ecNumber evidence="14">2.4.99.28</ecNumber>
        <ecNumber evidence="3">3.4.16.4</ecNumber>
    </recommendedName>
</protein>
<dbReference type="Pfam" id="PF00912">
    <property type="entry name" value="Transgly"/>
    <property type="match status" value="1"/>
</dbReference>
<dbReference type="PANTHER" id="PTHR32282">
    <property type="entry name" value="BINDING PROTEIN TRANSPEPTIDASE, PUTATIVE-RELATED"/>
    <property type="match status" value="1"/>
</dbReference>
<comment type="function">
    <text evidence="1">Cell wall formation. Synthesis of cross-linked peptidoglycan from the lipid intermediates. The enzyme has a penicillin-insensitive transglycosylase N-terminal domain (formation of linear glycan strands) and a penicillin-sensitive transpeptidase C-terminal domain (cross-linking of the peptide subunits).</text>
</comment>
<evidence type="ECO:0000256" key="6">
    <source>
        <dbReference type="ARBA" id="ARBA00022670"/>
    </source>
</evidence>
<feature type="domain" description="Penicillin-binding protein transpeptidase" evidence="18">
    <location>
        <begin position="501"/>
        <end position="725"/>
    </location>
</feature>
<keyword evidence="17" id="KW-0812">Transmembrane</keyword>
<keyword evidence="7" id="KW-0328">Glycosyltransferase</keyword>
<dbReference type="RefSeq" id="WP_186887788.1">
    <property type="nucleotide sequence ID" value="NZ_JACONZ010000002.1"/>
</dbReference>
<dbReference type="InterPro" id="IPR050396">
    <property type="entry name" value="Glycosyltr_51/Transpeptidase"/>
</dbReference>